<accession>A0A2X3IEN2</accession>
<dbReference type="Gene3D" id="3.40.960.10">
    <property type="entry name" value="VSR Endonuclease"/>
    <property type="match status" value="1"/>
</dbReference>
<dbReference type="EMBL" id="UAWO01000006">
    <property type="protein sequence ID" value="SQC85376.1"/>
    <property type="molecule type" value="Genomic_DNA"/>
</dbReference>
<protein>
    <recommendedName>
        <fullName evidence="4">DUF559 domain-containing protein</fullName>
    </recommendedName>
</protein>
<proteinExistence type="predicted"/>
<dbReference type="RefSeq" id="WP_181465766.1">
    <property type="nucleotide sequence ID" value="NZ_CATNYA010000055.1"/>
</dbReference>
<evidence type="ECO:0000313" key="1">
    <source>
        <dbReference type="EMBL" id="SQC85376.1"/>
    </source>
</evidence>
<evidence type="ECO:0000313" key="3">
    <source>
        <dbReference type="Proteomes" id="UP000250234"/>
    </source>
</evidence>
<evidence type="ECO:0008006" key="4">
    <source>
        <dbReference type="Google" id="ProtNLM"/>
    </source>
</evidence>
<organism evidence="1 3">
    <name type="scientific">Clostridium perfringens</name>
    <dbReference type="NCBI Taxonomy" id="1502"/>
    <lineage>
        <taxon>Bacteria</taxon>
        <taxon>Bacillati</taxon>
        <taxon>Bacillota</taxon>
        <taxon>Clostridia</taxon>
        <taxon>Eubacteriales</taxon>
        <taxon>Clostridiaceae</taxon>
        <taxon>Clostridium</taxon>
    </lineage>
</organism>
<sequence>MKKLNINQIKIYLNDINCKSELLSNEYVNAKTKLEFRCECGKLFKRTYESIKRSKKAKCASCSHKGKIMSKESKIKTSKARMKPIEEVLKVVEGKMKCKYIDRYIKPGTRSTIIKFECKKHGIQEAYWTNLVKRKSCPYCQKSFRGDSKMVRKLEQWFADNNIYYEKEKKFEGCKDKRELPFDFYIPSNNILIEIDGEHHFRPMGVWKNKNELRSSSNFEYTQYHDKLKNSFCKDNNIKLIRIPYYKESEMFKIIREAI</sequence>
<reference evidence="1 3" key="1">
    <citation type="submission" date="2018-06" db="EMBL/GenBank/DDBJ databases">
        <authorList>
            <consortium name="Pathogen Informatics"/>
            <person name="Doyle S."/>
        </authorList>
    </citation>
    <scope>NUCLEOTIDE SEQUENCE [LARGE SCALE GENOMIC DNA]</scope>
    <source>
        <strain evidence="1 3">NCTC8081</strain>
    </source>
</reference>
<dbReference type="Proteomes" id="UP000250234">
    <property type="component" value="Unassembled WGS sequence"/>
</dbReference>
<dbReference type="AlphaFoldDB" id="A0A2X3IEN2"/>
<dbReference type="EMBL" id="UAWO01000006">
    <property type="protein sequence ID" value="SQC85453.1"/>
    <property type="molecule type" value="Genomic_DNA"/>
</dbReference>
<evidence type="ECO:0000313" key="2">
    <source>
        <dbReference type="EMBL" id="SQC85453.1"/>
    </source>
</evidence>
<gene>
    <name evidence="1" type="ORF">NCTC8081_03169</name>
    <name evidence="2" type="ORF">NCTC8081_03246</name>
</gene>
<name>A0A2X3IEN2_CLOPF</name>